<dbReference type="OrthoDB" id="20747at2759"/>
<sequence length="195" mass="22118">MEPQSIECKCCLCQKRTFFMTPFPKVKTTRLVIMILQALKQLKPDVVFFSLIKDIIPFVTQHMTLLANLKIFKTGKWRKSLLDALNHSSHVESGKEACHNRGFYRLKDTVEAQTSNSIESASTEVVQQNPQTVSISLLDSLTELQLQMVNTVNLLAVLPKPTEDDQNAYQFFANCINQLNFGRAYVVALSNCIFI</sequence>
<evidence type="ECO:0000313" key="1">
    <source>
        <dbReference type="EMBL" id="ELP87745.1"/>
    </source>
</evidence>
<dbReference type="GeneID" id="14886775"/>
<name>A0A0A1U159_ENTIV</name>
<dbReference type="RefSeq" id="XP_004254516.1">
    <property type="nucleotide sequence ID" value="XM_004254468.1"/>
</dbReference>
<accession>A0A0A1U159</accession>
<protein>
    <submittedName>
        <fullName evidence="1">Uncharacterized protein</fullName>
    </submittedName>
</protein>
<dbReference type="Gene3D" id="3.90.980.20">
    <property type="match status" value="1"/>
</dbReference>
<dbReference type="VEuPathDB" id="AmoebaDB:EIN_410980"/>
<reference evidence="1 2" key="1">
    <citation type="submission" date="2012-10" db="EMBL/GenBank/DDBJ databases">
        <authorList>
            <person name="Zafar N."/>
            <person name="Inman J."/>
            <person name="Hall N."/>
            <person name="Lorenzi H."/>
            <person name="Caler E."/>
        </authorList>
    </citation>
    <scope>NUCLEOTIDE SEQUENCE [LARGE SCALE GENOMIC DNA]</scope>
    <source>
        <strain evidence="1 2">IP1</strain>
    </source>
</reference>
<dbReference type="Proteomes" id="UP000014680">
    <property type="component" value="Unassembled WGS sequence"/>
</dbReference>
<dbReference type="AlphaFoldDB" id="A0A0A1U159"/>
<dbReference type="EMBL" id="KB206788">
    <property type="protein sequence ID" value="ELP87745.1"/>
    <property type="molecule type" value="Genomic_DNA"/>
</dbReference>
<keyword evidence="2" id="KW-1185">Reference proteome</keyword>
<gene>
    <name evidence="1" type="ORF">EIN_410980</name>
</gene>
<proteinExistence type="predicted"/>
<dbReference type="KEGG" id="eiv:EIN_410980"/>
<organism evidence="1 2">
    <name type="scientific">Entamoeba invadens IP1</name>
    <dbReference type="NCBI Taxonomy" id="370355"/>
    <lineage>
        <taxon>Eukaryota</taxon>
        <taxon>Amoebozoa</taxon>
        <taxon>Evosea</taxon>
        <taxon>Archamoebae</taxon>
        <taxon>Mastigamoebida</taxon>
        <taxon>Entamoebidae</taxon>
        <taxon>Entamoeba</taxon>
    </lineage>
</organism>
<evidence type="ECO:0000313" key="2">
    <source>
        <dbReference type="Proteomes" id="UP000014680"/>
    </source>
</evidence>